<dbReference type="InterPro" id="IPR022754">
    <property type="entry name" value="DNA_pol_III_gamma-3"/>
</dbReference>
<evidence type="ECO:0000256" key="5">
    <source>
        <dbReference type="ARBA" id="ARBA00022705"/>
    </source>
</evidence>
<evidence type="ECO:0000313" key="15">
    <source>
        <dbReference type="Proteomes" id="UP001266099"/>
    </source>
</evidence>
<evidence type="ECO:0000256" key="7">
    <source>
        <dbReference type="ARBA" id="ARBA00022741"/>
    </source>
</evidence>
<keyword evidence="10" id="KW-0239">DNA-directed DNA polymerase</keyword>
<name>A0ABU1T337_9ACTO</name>
<evidence type="ECO:0000256" key="3">
    <source>
        <dbReference type="ARBA" id="ARBA00022679"/>
    </source>
</evidence>
<feature type="region of interest" description="Disordered" evidence="12">
    <location>
        <begin position="602"/>
        <end position="644"/>
    </location>
</feature>
<dbReference type="NCBIfam" id="NF005846">
    <property type="entry name" value="PRK07764.1-6"/>
    <property type="match status" value="1"/>
</dbReference>
<dbReference type="Gene3D" id="1.10.8.60">
    <property type="match status" value="1"/>
</dbReference>
<dbReference type="Gene3D" id="3.40.50.300">
    <property type="entry name" value="P-loop containing nucleotide triphosphate hydrolases"/>
    <property type="match status" value="1"/>
</dbReference>
<evidence type="ECO:0000256" key="4">
    <source>
        <dbReference type="ARBA" id="ARBA00022695"/>
    </source>
</evidence>
<evidence type="ECO:0000259" key="13">
    <source>
        <dbReference type="SMART" id="SM00382"/>
    </source>
</evidence>
<dbReference type="EC" id="2.7.7.7" evidence="2"/>
<sequence>MSIALYRRYRPEIFEEVIGQDHVIEPIMAALEAGRTTHAYLFSGPRGCGKTTSARILARCLNCIEYPTPTPCGECESCQELAREGSGSLDVVELDAASHGGVDDARELREQASFAPVRDRFKIFIIDEAHMVTTQGFNALLKLVEEPPPHVKFIFATTEPEKVIGTIRSRTHHYPFRLVPPPVLEDYLSEICRDENIDSPREVLSLVVRAGTGSVRDTLSVLDQIIGGSDGVSLDYERAVALLGYTSAHLLDEAIMAISNNAGLALFKVVDAIVTSGHDPRRFVEDLLQRLRDLVILSLAGESTREVFIQVPDDQFAAMVEQAKMIGAKRASLCADFANQTLSTMVGATAPRLQLELLCARLLMQTLPDTGRLHTVAHSSGEAASLESAGADALNRSGMNAVKNFADSAQQPKTAEKPQVVNPLSAPMPGVVNPLAAPMPQGGIETAKPHLGQRQEQSVDLANNGMKISATTGIKASAMSDSAAVPSNKMDPKRIHPNSGSGPQVRVQAAENAAISEKLGSPEFAKIVDQWPDILQISESKSSAVAAIMEHSAGAAALERNVLSIYFDSEKWAANFNQTIPALDVVARAVYAKTGLKTRVQGVRKRDVDDPGNSVKTENRMHTQTATSKDQLNQEAGRGDVPRPKVDAPQNRAEHLGAGHDLAILADAAVAERSAAAARSTVSAQDAKSAAKDPVGVLRPLLDEVRGKLAGLDPADADSRKADTDQLALSGQEEADINAQTLIEAETAAPVQAGIQAPERNFHTDQAVPAENIAAVSQEQPFYRQELPKIPPAEIPHPDIPPVEILPTNGQVPLDPRSSVERFGINSQPSSVAAAHFNTAAFTSLTAQNSDPMAAKGSSAPSITERLAAHTDGTMPTADPFAALNMQGPIDAEEFSGDEWDEVSVDDPSVAESTFVGVNVVLEQLSGKIIEEIPRNK</sequence>
<protein>
    <recommendedName>
        <fullName evidence="2">DNA-directed DNA polymerase</fullName>
        <ecNumber evidence="2">2.7.7.7</ecNumber>
    </recommendedName>
</protein>
<keyword evidence="3" id="KW-0808">Transferase</keyword>
<dbReference type="SMART" id="SM00382">
    <property type="entry name" value="AAA"/>
    <property type="match status" value="1"/>
</dbReference>
<evidence type="ECO:0000256" key="6">
    <source>
        <dbReference type="ARBA" id="ARBA00022723"/>
    </source>
</evidence>
<dbReference type="InterPro" id="IPR027417">
    <property type="entry name" value="P-loop_NTPase"/>
</dbReference>
<keyword evidence="6" id="KW-0479">Metal-binding</keyword>
<dbReference type="InterPro" id="IPR003593">
    <property type="entry name" value="AAA+_ATPase"/>
</dbReference>
<evidence type="ECO:0000256" key="9">
    <source>
        <dbReference type="ARBA" id="ARBA00022840"/>
    </source>
</evidence>
<organism evidence="14 15">
    <name type="scientific">Arcanobacterium hippocoleae</name>
    <dbReference type="NCBI Taxonomy" id="149017"/>
    <lineage>
        <taxon>Bacteria</taxon>
        <taxon>Bacillati</taxon>
        <taxon>Actinomycetota</taxon>
        <taxon>Actinomycetes</taxon>
        <taxon>Actinomycetales</taxon>
        <taxon>Actinomycetaceae</taxon>
        <taxon>Arcanobacterium</taxon>
    </lineage>
</organism>
<comment type="catalytic activity">
    <reaction evidence="11">
        <text>DNA(n) + a 2'-deoxyribonucleoside 5'-triphosphate = DNA(n+1) + diphosphate</text>
        <dbReference type="Rhea" id="RHEA:22508"/>
        <dbReference type="Rhea" id="RHEA-COMP:17339"/>
        <dbReference type="Rhea" id="RHEA-COMP:17340"/>
        <dbReference type="ChEBI" id="CHEBI:33019"/>
        <dbReference type="ChEBI" id="CHEBI:61560"/>
        <dbReference type="ChEBI" id="CHEBI:173112"/>
        <dbReference type="EC" id="2.7.7.7"/>
    </reaction>
</comment>
<dbReference type="SUPFAM" id="SSF52540">
    <property type="entry name" value="P-loop containing nucleoside triphosphate hydrolases"/>
    <property type="match status" value="1"/>
</dbReference>
<dbReference type="InterPro" id="IPR050238">
    <property type="entry name" value="DNA_Rep/Repair_Clamp_Loader"/>
</dbReference>
<reference evidence="14 15" key="1">
    <citation type="submission" date="2023-07" db="EMBL/GenBank/DDBJ databases">
        <title>Sequencing the genomes of 1000 actinobacteria strains.</title>
        <authorList>
            <person name="Klenk H.-P."/>
        </authorList>
    </citation>
    <scope>NUCLEOTIDE SEQUENCE [LARGE SCALE GENOMIC DNA]</scope>
    <source>
        <strain evidence="14 15">DSM 15539</strain>
    </source>
</reference>
<dbReference type="Pfam" id="PF22608">
    <property type="entry name" value="DNAX_ATPase_lid"/>
    <property type="match status" value="1"/>
</dbReference>
<dbReference type="Proteomes" id="UP001266099">
    <property type="component" value="Unassembled WGS sequence"/>
</dbReference>
<comment type="caution">
    <text evidence="14">The sequence shown here is derived from an EMBL/GenBank/DDBJ whole genome shotgun (WGS) entry which is preliminary data.</text>
</comment>
<dbReference type="Gene3D" id="1.20.272.10">
    <property type="match status" value="1"/>
</dbReference>
<dbReference type="CDD" id="cd00009">
    <property type="entry name" value="AAA"/>
    <property type="match status" value="1"/>
</dbReference>
<feature type="domain" description="AAA+ ATPase" evidence="13">
    <location>
        <begin position="36"/>
        <end position="184"/>
    </location>
</feature>
<evidence type="ECO:0000256" key="11">
    <source>
        <dbReference type="ARBA" id="ARBA00049244"/>
    </source>
</evidence>
<dbReference type="EMBL" id="JAVDUJ010000001">
    <property type="protein sequence ID" value="MDR6939797.1"/>
    <property type="molecule type" value="Genomic_DNA"/>
</dbReference>
<keyword evidence="8" id="KW-0862">Zinc</keyword>
<dbReference type="InterPro" id="IPR008921">
    <property type="entry name" value="DNA_pol3_clamp-load_cplx_C"/>
</dbReference>
<keyword evidence="5" id="KW-0235">DNA replication</keyword>
<evidence type="ECO:0000256" key="8">
    <source>
        <dbReference type="ARBA" id="ARBA00022833"/>
    </source>
</evidence>
<dbReference type="PANTHER" id="PTHR11669:SF0">
    <property type="entry name" value="PROTEIN STICHEL-LIKE 2"/>
    <property type="match status" value="1"/>
</dbReference>
<gene>
    <name evidence="14" type="ORF">J2S36_001340</name>
</gene>
<dbReference type="NCBIfam" id="TIGR02397">
    <property type="entry name" value="dnaX_nterm"/>
    <property type="match status" value="1"/>
</dbReference>
<dbReference type="CDD" id="cd18137">
    <property type="entry name" value="HLD_clamp_pol_III_gamma_tau"/>
    <property type="match status" value="1"/>
</dbReference>
<dbReference type="Pfam" id="PF13177">
    <property type="entry name" value="DNA_pol3_delta2"/>
    <property type="match status" value="1"/>
</dbReference>
<evidence type="ECO:0000256" key="12">
    <source>
        <dbReference type="SAM" id="MobiDB-lite"/>
    </source>
</evidence>
<feature type="compositionally biased region" description="Polar residues" evidence="12">
    <location>
        <begin position="622"/>
        <end position="634"/>
    </location>
</feature>
<proteinExistence type="inferred from homology"/>
<dbReference type="RefSeq" id="WP_309956762.1">
    <property type="nucleotide sequence ID" value="NZ_JAVDUJ010000001.1"/>
</dbReference>
<evidence type="ECO:0000256" key="1">
    <source>
        <dbReference type="ARBA" id="ARBA00006360"/>
    </source>
</evidence>
<evidence type="ECO:0000313" key="14">
    <source>
        <dbReference type="EMBL" id="MDR6939797.1"/>
    </source>
</evidence>
<comment type="similarity">
    <text evidence="1">Belongs to the DnaX/STICHEL family.</text>
</comment>
<dbReference type="PANTHER" id="PTHR11669">
    <property type="entry name" value="REPLICATION FACTOR C / DNA POLYMERASE III GAMMA-TAU SUBUNIT"/>
    <property type="match status" value="1"/>
</dbReference>
<keyword evidence="9" id="KW-0067">ATP-binding</keyword>
<dbReference type="SUPFAM" id="SSF48019">
    <property type="entry name" value="post-AAA+ oligomerization domain-like"/>
    <property type="match status" value="1"/>
</dbReference>
<keyword evidence="7" id="KW-0547">Nucleotide-binding</keyword>
<keyword evidence="4" id="KW-0548">Nucleotidyltransferase</keyword>
<evidence type="ECO:0000256" key="10">
    <source>
        <dbReference type="ARBA" id="ARBA00022932"/>
    </source>
</evidence>
<keyword evidence="15" id="KW-1185">Reference proteome</keyword>
<evidence type="ECO:0000256" key="2">
    <source>
        <dbReference type="ARBA" id="ARBA00012417"/>
    </source>
</evidence>
<dbReference type="InterPro" id="IPR012763">
    <property type="entry name" value="DNA_pol_III_sug/sutau_N"/>
</dbReference>
<accession>A0ABU1T337</accession>
<dbReference type="InterPro" id="IPR045085">
    <property type="entry name" value="HLD_clamp_pol_III_gamma_tau"/>
</dbReference>
<dbReference type="Pfam" id="PF12169">
    <property type="entry name" value="DNA_pol3_gamma3"/>
    <property type="match status" value="1"/>
</dbReference>